<keyword evidence="5" id="KW-0812">Transmembrane</keyword>
<name>A0A833VV44_9POAL</name>
<evidence type="ECO:0000256" key="4">
    <source>
        <dbReference type="RuleBase" id="RU000363"/>
    </source>
</evidence>
<dbReference type="Gene3D" id="3.40.50.720">
    <property type="entry name" value="NAD(P)-binding Rossmann-like Domain"/>
    <property type="match status" value="1"/>
</dbReference>
<evidence type="ECO:0000313" key="7">
    <source>
        <dbReference type="Proteomes" id="UP000623129"/>
    </source>
</evidence>
<dbReference type="PANTHER" id="PTHR43391:SF89">
    <property type="entry name" value="11-BETA-HYDROXYSTEROID DEHYDROGENASE 1A-RELATED"/>
    <property type="match status" value="1"/>
</dbReference>
<dbReference type="PRINTS" id="PR00081">
    <property type="entry name" value="GDHRDH"/>
</dbReference>
<reference evidence="6" key="1">
    <citation type="submission" date="2020-01" db="EMBL/GenBank/DDBJ databases">
        <title>Genome sequence of Kobresia littledalei, the first chromosome-level genome in the family Cyperaceae.</title>
        <authorList>
            <person name="Qu G."/>
        </authorList>
    </citation>
    <scope>NUCLEOTIDE SEQUENCE</scope>
    <source>
        <strain evidence="6">C.B.Clarke</strain>
        <tissue evidence="6">Leaf</tissue>
    </source>
</reference>
<keyword evidence="7" id="KW-1185">Reference proteome</keyword>
<evidence type="ECO:0000256" key="5">
    <source>
        <dbReference type="SAM" id="Phobius"/>
    </source>
</evidence>
<feature type="transmembrane region" description="Helical" evidence="5">
    <location>
        <begin position="12"/>
        <end position="34"/>
    </location>
</feature>
<dbReference type="InterPro" id="IPR002347">
    <property type="entry name" value="SDR_fam"/>
</dbReference>
<keyword evidence="3" id="KW-0560">Oxidoreductase</keyword>
<dbReference type="Pfam" id="PF00106">
    <property type="entry name" value="adh_short"/>
    <property type="match status" value="1"/>
</dbReference>
<organism evidence="6 7">
    <name type="scientific">Carex littledalei</name>
    <dbReference type="NCBI Taxonomy" id="544730"/>
    <lineage>
        <taxon>Eukaryota</taxon>
        <taxon>Viridiplantae</taxon>
        <taxon>Streptophyta</taxon>
        <taxon>Embryophyta</taxon>
        <taxon>Tracheophyta</taxon>
        <taxon>Spermatophyta</taxon>
        <taxon>Magnoliopsida</taxon>
        <taxon>Liliopsida</taxon>
        <taxon>Poales</taxon>
        <taxon>Cyperaceae</taxon>
        <taxon>Cyperoideae</taxon>
        <taxon>Cariceae</taxon>
        <taxon>Carex</taxon>
        <taxon>Carex subgen. Euthyceras</taxon>
    </lineage>
</organism>
<accession>A0A833VV44</accession>
<protein>
    <submittedName>
        <fullName evidence="6">11-beta-hydroxysteroid dehydrogenase 1B-like protein</fullName>
    </submittedName>
</protein>
<keyword evidence="5" id="KW-0472">Membrane</keyword>
<evidence type="ECO:0000256" key="1">
    <source>
        <dbReference type="ARBA" id="ARBA00004606"/>
    </source>
</evidence>
<dbReference type="GO" id="GO:0016020">
    <property type="term" value="C:membrane"/>
    <property type="evidence" value="ECO:0007669"/>
    <property type="project" value="UniProtKB-SubCell"/>
</dbReference>
<dbReference type="InterPro" id="IPR036291">
    <property type="entry name" value="NAD(P)-bd_dom_sf"/>
</dbReference>
<evidence type="ECO:0000313" key="6">
    <source>
        <dbReference type="EMBL" id="KAF3334484.1"/>
    </source>
</evidence>
<dbReference type="GO" id="GO:0005829">
    <property type="term" value="C:cytosol"/>
    <property type="evidence" value="ECO:0007669"/>
    <property type="project" value="TreeGrafter"/>
</dbReference>
<dbReference type="InterPro" id="IPR020904">
    <property type="entry name" value="Sc_DH/Rdtase_CS"/>
</dbReference>
<dbReference type="PANTHER" id="PTHR43391">
    <property type="entry name" value="RETINOL DEHYDROGENASE-RELATED"/>
    <property type="match status" value="1"/>
</dbReference>
<comment type="subcellular location">
    <subcellularLocation>
        <location evidence="1">Membrane</location>
        <topology evidence="1">Single-pass type II membrane protein</topology>
    </subcellularLocation>
</comment>
<sequence length="349" mass="38840">MDDSMNWVLSVVIHVFIGAFLLIYIPISLLIKLVQRVFIRPFQKEVDLKGKIVLITGASSGIGEQLAYQYARRGACMALVARREDALKAVAKAALCLGAPDVITLAADVSNPDESKRVVDQTVKHFGQLDHLFANAGIWGTCLFEEITNITAFTKMMDVNFWGSVYPTYYALPHLKASKGNIIVTTSVAGRVPTARMSFYNASKAAMIRFYETLRSEMGSQIKITILVPGYVVSELTKGKALQKGGQVEINEDARDTQVGIFPVGQTEKLAQIAIDSACRGEEYVTWPDWYKPFHLLMSLAPEIINWFSSSFYMTESGEKHNTLNKRILESTGAKRFLYPDSICSNQKE</sequence>
<dbReference type="PRINTS" id="PR00080">
    <property type="entry name" value="SDRFAMILY"/>
</dbReference>
<proteinExistence type="inferred from homology"/>
<comment type="similarity">
    <text evidence="2 4">Belongs to the short-chain dehydrogenases/reductases (SDR) family.</text>
</comment>
<dbReference type="PROSITE" id="PS00061">
    <property type="entry name" value="ADH_SHORT"/>
    <property type="match status" value="1"/>
</dbReference>
<dbReference type="GO" id="GO:0016491">
    <property type="term" value="F:oxidoreductase activity"/>
    <property type="evidence" value="ECO:0007669"/>
    <property type="project" value="UniProtKB-KW"/>
</dbReference>
<dbReference type="AlphaFoldDB" id="A0A833VV44"/>
<gene>
    <name evidence="6" type="ORF">FCM35_KLT21088</name>
</gene>
<keyword evidence="5" id="KW-1133">Transmembrane helix</keyword>
<evidence type="ECO:0000256" key="2">
    <source>
        <dbReference type="ARBA" id="ARBA00006484"/>
    </source>
</evidence>
<evidence type="ECO:0000256" key="3">
    <source>
        <dbReference type="ARBA" id="ARBA00023002"/>
    </source>
</evidence>
<dbReference type="SUPFAM" id="SSF51735">
    <property type="entry name" value="NAD(P)-binding Rossmann-fold domains"/>
    <property type="match status" value="1"/>
</dbReference>
<dbReference type="EMBL" id="SWLB01000009">
    <property type="protein sequence ID" value="KAF3334484.1"/>
    <property type="molecule type" value="Genomic_DNA"/>
</dbReference>
<dbReference type="OrthoDB" id="47007at2759"/>
<dbReference type="Proteomes" id="UP000623129">
    <property type="component" value="Unassembled WGS sequence"/>
</dbReference>
<comment type="caution">
    <text evidence="6">The sequence shown here is derived from an EMBL/GenBank/DDBJ whole genome shotgun (WGS) entry which is preliminary data.</text>
</comment>